<feature type="transmembrane region" description="Helical" evidence="12">
    <location>
        <begin position="161"/>
        <end position="179"/>
    </location>
</feature>
<evidence type="ECO:0000256" key="9">
    <source>
        <dbReference type="ARBA" id="ARBA00023065"/>
    </source>
</evidence>
<dbReference type="Gene3D" id="1.20.1730.10">
    <property type="entry name" value="Sodium/glucose cotransporter"/>
    <property type="match status" value="1"/>
</dbReference>
<keyword evidence="6" id="KW-0769">Symport</keyword>
<evidence type="ECO:0000256" key="3">
    <source>
        <dbReference type="ARBA" id="ARBA00022448"/>
    </source>
</evidence>
<organism evidence="13">
    <name type="scientific">marine metagenome</name>
    <dbReference type="NCBI Taxonomy" id="408172"/>
    <lineage>
        <taxon>unclassified sequences</taxon>
        <taxon>metagenomes</taxon>
        <taxon>ecological metagenomes</taxon>
    </lineage>
</organism>
<feature type="transmembrane region" description="Helical" evidence="12">
    <location>
        <begin position="6"/>
        <end position="25"/>
    </location>
</feature>
<evidence type="ECO:0000256" key="5">
    <source>
        <dbReference type="ARBA" id="ARBA00022692"/>
    </source>
</evidence>
<evidence type="ECO:0000313" key="13">
    <source>
        <dbReference type="EMBL" id="SVA53424.1"/>
    </source>
</evidence>
<dbReference type="CDD" id="cd10322">
    <property type="entry name" value="SLC5sbd"/>
    <property type="match status" value="1"/>
</dbReference>
<dbReference type="EMBL" id="UINC01012205">
    <property type="protein sequence ID" value="SVA53424.1"/>
    <property type="molecule type" value="Genomic_DNA"/>
</dbReference>
<evidence type="ECO:0000256" key="4">
    <source>
        <dbReference type="ARBA" id="ARBA00022475"/>
    </source>
</evidence>
<keyword evidence="8" id="KW-0915">Sodium</keyword>
<feature type="transmembrane region" description="Helical" evidence="12">
    <location>
        <begin position="77"/>
        <end position="97"/>
    </location>
</feature>
<dbReference type="GO" id="GO:0006814">
    <property type="term" value="P:sodium ion transport"/>
    <property type="evidence" value="ECO:0007669"/>
    <property type="project" value="UniProtKB-KW"/>
</dbReference>
<dbReference type="GO" id="GO:0015293">
    <property type="term" value="F:symporter activity"/>
    <property type="evidence" value="ECO:0007669"/>
    <property type="project" value="UniProtKB-KW"/>
</dbReference>
<feature type="transmembrane region" description="Helical" evidence="12">
    <location>
        <begin position="428"/>
        <end position="448"/>
    </location>
</feature>
<feature type="transmembrane region" description="Helical" evidence="12">
    <location>
        <begin position="374"/>
        <end position="393"/>
    </location>
</feature>
<keyword evidence="7 12" id="KW-1133">Transmembrane helix</keyword>
<dbReference type="InterPro" id="IPR050277">
    <property type="entry name" value="Sodium:Solute_Symporter"/>
</dbReference>
<feature type="transmembrane region" description="Helical" evidence="12">
    <location>
        <begin position="399"/>
        <end position="421"/>
    </location>
</feature>
<proteinExistence type="inferred from homology"/>
<feature type="transmembrane region" description="Helical" evidence="12">
    <location>
        <begin position="130"/>
        <end position="155"/>
    </location>
</feature>
<evidence type="ECO:0000256" key="11">
    <source>
        <dbReference type="ARBA" id="ARBA00023201"/>
    </source>
</evidence>
<evidence type="ECO:0000256" key="12">
    <source>
        <dbReference type="SAM" id="Phobius"/>
    </source>
</evidence>
<comment type="subcellular location">
    <subcellularLocation>
        <location evidence="1">Cell membrane</location>
        <topology evidence="1">Multi-pass membrane protein</topology>
    </subcellularLocation>
</comment>
<keyword evidence="4" id="KW-1003">Cell membrane</keyword>
<dbReference type="PANTHER" id="PTHR48086:SF3">
    <property type="entry name" value="SODIUM_PROLINE SYMPORTER"/>
    <property type="match status" value="1"/>
</dbReference>
<keyword evidence="3" id="KW-0813">Transport</keyword>
<name>A0A381WLR5_9ZZZZ</name>
<evidence type="ECO:0000256" key="7">
    <source>
        <dbReference type="ARBA" id="ARBA00022989"/>
    </source>
</evidence>
<keyword evidence="10 12" id="KW-0472">Membrane</keyword>
<keyword evidence="11" id="KW-0739">Sodium transport</keyword>
<dbReference type="Pfam" id="PF00474">
    <property type="entry name" value="SSF"/>
    <property type="match status" value="1"/>
</dbReference>
<evidence type="ECO:0000256" key="6">
    <source>
        <dbReference type="ARBA" id="ARBA00022847"/>
    </source>
</evidence>
<comment type="similarity">
    <text evidence="2">Belongs to the sodium:solute symporter (SSF) (TC 2.A.21) family.</text>
</comment>
<feature type="transmembrane region" description="Helical" evidence="12">
    <location>
        <begin position="191"/>
        <end position="212"/>
    </location>
</feature>
<feature type="transmembrane region" description="Helical" evidence="12">
    <location>
        <begin position="325"/>
        <end position="345"/>
    </location>
</feature>
<dbReference type="GO" id="GO:0005886">
    <property type="term" value="C:plasma membrane"/>
    <property type="evidence" value="ECO:0007669"/>
    <property type="project" value="UniProtKB-SubCell"/>
</dbReference>
<dbReference type="PANTHER" id="PTHR48086">
    <property type="entry name" value="SODIUM/PROLINE SYMPORTER-RELATED"/>
    <property type="match status" value="1"/>
</dbReference>
<dbReference type="PROSITE" id="PS50283">
    <property type="entry name" value="NA_SOLUT_SYMP_3"/>
    <property type="match status" value="1"/>
</dbReference>
<evidence type="ECO:0000256" key="1">
    <source>
        <dbReference type="ARBA" id="ARBA00004651"/>
    </source>
</evidence>
<feature type="transmembrane region" description="Helical" evidence="12">
    <location>
        <begin position="468"/>
        <end position="486"/>
    </location>
</feature>
<feature type="transmembrane region" description="Helical" evidence="12">
    <location>
        <begin position="279"/>
        <end position="305"/>
    </location>
</feature>
<feature type="transmembrane region" description="Helical" evidence="12">
    <location>
        <begin position="46"/>
        <end position="65"/>
    </location>
</feature>
<keyword evidence="5 12" id="KW-0812">Transmembrane</keyword>
<evidence type="ECO:0000256" key="8">
    <source>
        <dbReference type="ARBA" id="ARBA00023053"/>
    </source>
</evidence>
<accession>A0A381WLR5</accession>
<evidence type="ECO:0000256" key="10">
    <source>
        <dbReference type="ARBA" id="ARBA00023136"/>
    </source>
</evidence>
<dbReference type="InterPro" id="IPR038377">
    <property type="entry name" value="Na/Glc_symporter_sf"/>
</dbReference>
<evidence type="ECO:0008006" key="14">
    <source>
        <dbReference type="Google" id="ProtNLM"/>
    </source>
</evidence>
<evidence type="ECO:0000256" key="2">
    <source>
        <dbReference type="ARBA" id="ARBA00006434"/>
    </source>
</evidence>
<reference evidence="13" key="1">
    <citation type="submission" date="2018-05" db="EMBL/GenBank/DDBJ databases">
        <authorList>
            <person name="Lanie J.A."/>
            <person name="Ng W.-L."/>
            <person name="Kazmierczak K.M."/>
            <person name="Andrzejewski T.M."/>
            <person name="Davidsen T.M."/>
            <person name="Wayne K.J."/>
            <person name="Tettelin H."/>
            <person name="Glass J.I."/>
            <person name="Rusch D."/>
            <person name="Podicherti R."/>
            <person name="Tsui H.-C.T."/>
            <person name="Winkler M.E."/>
        </authorList>
    </citation>
    <scope>NUCLEOTIDE SEQUENCE</scope>
</reference>
<sequence>MFSESWHYTIAIVIAYSMLILWVGTGRWTRIGKVRMDDYFKVGPGFGFLVLYLGIAGGFHTAFAIPGSMGFYHSHGVAFAANILWTVFTPLGMIYFIGSRITCLGRKFNYITPADMLVDYFGEGKFRAFIAIYTLSCCIPLMTANIVGPATLLSAGTENHIPYWAALAIMGTMVVIYVTSSGIRGVTWTTVAQAVWMFVAVWAAAFWCLNLIDGDLMALFTRVRDMDPAMLTLPGPQGLATPQWWATWPVFGIALYWAILPRGFMFFYSAKDVQTTRRIGLTVGFYLMALYIPAMVIGFTAYTYFPELSGTGADSSFPRLLAEYAPAWFAGIIVAGGLAAGMSSLDADTNANSAMLTKDVYASFIKKDATDRHYITVGRLFVIFLVAITVLAATRNWGLVVLMIGVTASMITQLLPAVIAVTVPMKRVWFTKAGITSGILAGLTVALATRPALLGGMLPAGIRFDPSFWGLVVNVPVALIVSRMTTQPDPVAVARIRGALNEEFHRGA</sequence>
<dbReference type="AlphaFoldDB" id="A0A381WLR5"/>
<feature type="transmembrane region" description="Helical" evidence="12">
    <location>
        <begin position="245"/>
        <end position="267"/>
    </location>
</feature>
<protein>
    <recommendedName>
        <fullName evidence="14">Sodium:solute symporter family protein</fullName>
    </recommendedName>
</protein>
<keyword evidence="9" id="KW-0406">Ion transport</keyword>
<gene>
    <name evidence="13" type="ORF">METZ01_LOCUS106278</name>
</gene>
<dbReference type="InterPro" id="IPR001734">
    <property type="entry name" value="Na/solute_symporter"/>
</dbReference>